<organism evidence="1 2">
    <name type="scientific">Halteria grandinella</name>
    <dbReference type="NCBI Taxonomy" id="5974"/>
    <lineage>
        <taxon>Eukaryota</taxon>
        <taxon>Sar</taxon>
        <taxon>Alveolata</taxon>
        <taxon>Ciliophora</taxon>
        <taxon>Intramacronucleata</taxon>
        <taxon>Spirotrichea</taxon>
        <taxon>Stichotrichia</taxon>
        <taxon>Sporadotrichida</taxon>
        <taxon>Halteriidae</taxon>
        <taxon>Halteria</taxon>
    </lineage>
</organism>
<reference evidence="1" key="1">
    <citation type="submission" date="2019-06" db="EMBL/GenBank/DDBJ databases">
        <authorList>
            <person name="Zheng W."/>
        </authorList>
    </citation>
    <scope>NUCLEOTIDE SEQUENCE</scope>
    <source>
        <strain evidence="1">QDHG01</strain>
    </source>
</reference>
<gene>
    <name evidence="1" type="ORF">FGO68_gene14654</name>
</gene>
<name>A0A8J8NZX2_HALGN</name>
<keyword evidence="2" id="KW-1185">Reference proteome</keyword>
<dbReference type="AlphaFoldDB" id="A0A8J8NZX2"/>
<dbReference type="EMBL" id="RRYP01002493">
    <property type="protein sequence ID" value="TNV84713.1"/>
    <property type="molecule type" value="Genomic_DNA"/>
</dbReference>
<evidence type="ECO:0000313" key="1">
    <source>
        <dbReference type="EMBL" id="TNV84713.1"/>
    </source>
</evidence>
<evidence type="ECO:0000313" key="2">
    <source>
        <dbReference type="Proteomes" id="UP000785679"/>
    </source>
</evidence>
<sequence length="675" mass="79784">MTATENICNLKSLINYEVKERFMEIVEQMKAVAEGPMKGMGMPDIISSLRKQKDDIKNLMIETNKVFTGYKTEPYDFQVNDMKQLGRVEIKAVPYMLYQGRIRLKGNESPLRFELQQERLNVQFILCIDDSSFTKNPVTQLSAQQDRLMFSFPPTSEYCFIRVFYESQDLSPTSFVFRAYFGKPQSLLSGQILTSQLATHGTDEDPENMSAVNKTQSEKIKRLQLLARVQALIGDEVKGMRVIKQMEEIKTQKRDEMLRGRDFLMQNVEQACVWPEVALQNLQVRNAGKDLEIQMVKHRKKVLEEAYVKKAADYQHRWKVYRKQHEELIQWKQDKIEELARKAAFNAMFEMRRVFFGLRERFEENCHKRDLQLKKDRSQKIVRRVFFKYMCYKGMTQWRRNFKHIRNTLAYVYTGQHAVYEHKAAQKIIYFLSDKEEGNKIYEKMLKFYKIIQKIQTTWRNVCIMNNQRKQELKTAFQTEQDKLLAFIVKQGSSKDPKITVPSAILKNLRAMTDEKRDALLDRYFLKCCRAQSDRFFTWRERFKKLSMVQRIMIISTIQEEYVKNAEWMSNKVYAFKDVKVPPLLGLLPEQVTQFNRVINALYPHSQQQKQPPIVLVGTNRLINPFFLSSNDDHGPIMELLTNYQTIKYMPAPHLLSFMVLKASTLKQEDFDLVF</sequence>
<dbReference type="Proteomes" id="UP000785679">
    <property type="component" value="Unassembled WGS sequence"/>
</dbReference>
<proteinExistence type="predicted"/>
<comment type="caution">
    <text evidence="1">The sequence shown here is derived from an EMBL/GenBank/DDBJ whole genome shotgun (WGS) entry which is preliminary data.</text>
</comment>
<protein>
    <submittedName>
        <fullName evidence="1">Uncharacterized protein</fullName>
    </submittedName>
</protein>
<accession>A0A8J8NZX2</accession>